<reference evidence="1" key="1">
    <citation type="submission" date="2021-06" db="EMBL/GenBank/DDBJ databases">
        <authorList>
            <person name="Kallberg Y."/>
            <person name="Tangrot J."/>
            <person name="Rosling A."/>
        </authorList>
    </citation>
    <scope>NUCLEOTIDE SEQUENCE</scope>
    <source>
        <strain evidence="1">IN212</strain>
    </source>
</reference>
<organism evidence="1 2">
    <name type="scientific">Racocetra fulgida</name>
    <dbReference type="NCBI Taxonomy" id="60492"/>
    <lineage>
        <taxon>Eukaryota</taxon>
        <taxon>Fungi</taxon>
        <taxon>Fungi incertae sedis</taxon>
        <taxon>Mucoromycota</taxon>
        <taxon>Glomeromycotina</taxon>
        <taxon>Glomeromycetes</taxon>
        <taxon>Diversisporales</taxon>
        <taxon>Gigasporaceae</taxon>
        <taxon>Racocetra</taxon>
    </lineage>
</organism>
<keyword evidence="2" id="KW-1185">Reference proteome</keyword>
<dbReference type="EMBL" id="CAJVPZ010080134">
    <property type="protein sequence ID" value="CAG8807483.1"/>
    <property type="molecule type" value="Genomic_DNA"/>
</dbReference>
<sequence length="66" mass="7727">MVNAQEWLDEKYPNKEGVKVINGYRKELTGKLTIADFPQLEKINVYENQLTQLHLNNCPQLTYLDC</sequence>
<dbReference type="Proteomes" id="UP000789396">
    <property type="component" value="Unassembled WGS sequence"/>
</dbReference>
<dbReference type="OrthoDB" id="2449296at2759"/>
<dbReference type="Gene3D" id="3.80.10.10">
    <property type="entry name" value="Ribonuclease Inhibitor"/>
    <property type="match status" value="1"/>
</dbReference>
<dbReference type="InterPro" id="IPR032675">
    <property type="entry name" value="LRR_dom_sf"/>
</dbReference>
<protein>
    <submittedName>
        <fullName evidence="1">7428_t:CDS:1</fullName>
    </submittedName>
</protein>
<comment type="caution">
    <text evidence="1">The sequence shown here is derived from an EMBL/GenBank/DDBJ whole genome shotgun (WGS) entry which is preliminary data.</text>
</comment>
<gene>
    <name evidence="1" type="ORF">RFULGI_LOCUS18394</name>
</gene>
<dbReference type="AlphaFoldDB" id="A0A9N9PCH6"/>
<feature type="non-terminal residue" evidence="1">
    <location>
        <position position="1"/>
    </location>
</feature>
<proteinExistence type="predicted"/>
<name>A0A9N9PCH6_9GLOM</name>
<accession>A0A9N9PCH6</accession>
<feature type="non-terminal residue" evidence="1">
    <location>
        <position position="66"/>
    </location>
</feature>
<evidence type="ECO:0000313" key="1">
    <source>
        <dbReference type="EMBL" id="CAG8807483.1"/>
    </source>
</evidence>
<evidence type="ECO:0000313" key="2">
    <source>
        <dbReference type="Proteomes" id="UP000789396"/>
    </source>
</evidence>